<keyword evidence="3" id="KW-0560">Oxidoreductase</keyword>
<dbReference type="GO" id="GO:0004499">
    <property type="term" value="F:N,N-dimethylaniline monooxygenase activity"/>
    <property type="evidence" value="ECO:0007669"/>
    <property type="project" value="InterPro"/>
</dbReference>
<dbReference type="InParanoid" id="A0A067MSG6"/>
<dbReference type="EMBL" id="KL198037">
    <property type="protein sequence ID" value="KDQ14516.1"/>
    <property type="molecule type" value="Genomic_DNA"/>
</dbReference>
<dbReference type="InterPro" id="IPR036188">
    <property type="entry name" value="FAD/NAD-bd_sf"/>
</dbReference>
<keyword evidence="1" id="KW-0285">Flavoprotein</keyword>
<dbReference type="Proteomes" id="UP000027195">
    <property type="component" value="Unassembled WGS sequence"/>
</dbReference>
<dbReference type="OrthoDB" id="74360at2759"/>
<accession>A0A067MSG6</accession>
<organism evidence="4 5">
    <name type="scientific">Botryobasidium botryosum (strain FD-172 SS1)</name>
    <dbReference type="NCBI Taxonomy" id="930990"/>
    <lineage>
        <taxon>Eukaryota</taxon>
        <taxon>Fungi</taxon>
        <taxon>Dikarya</taxon>
        <taxon>Basidiomycota</taxon>
        <taxon>Agaricomycotina</taxon>
        <taxon>Agaricomycetes</taxon>
        <taxon>Cantharellales</taxon>
        <taxon>Botryobasidiaceae</taxon>
        <taxon>Botryobasidium</taxon>
    </lineage>
</organism>
<gene>
    <name evidence="4" type="ORF">BOTBODRAFT_55366</name>
</gene>
<dbReference type="STRING" id="930990.A0A067MSG6"/>
<reference evidence="5" key="1">
    <citation type="journal article" date="2014" name="Proc. Natl. Acad. Sci. U.S.A.">
        <title>Extensive sampling of basidiomycete genomes demonstrates inadequacy of the white-rot/brown-rot paradigm for wood decay fungi.</title>
        <authorList>
            <person name="Riley R."/>
            <person name="Salamov A.A."/>
            <person name="Brown D.W."/>
            <person name="Nagy L.G."/>
            <person name="Floudas D."/>
            <person name="Held B.W."/>
            <person name="Levasseur A."/>
            <person name="Lombard V."/>
            <person name="Morin E."/>
            <person name="Otillar R."/>
            <person name="Lindquist E.A."/>
            <person name="Sun H."/>
            <person name="LaButti K.M."/>
            <person name="Schmutz J."/>
            <person name="Jabbour D."/>
            <person name="Luo H."/>
            <person name="Baker S.E."/>
            <person name="Pisabarro A.G."/>
            <person name="Walton J.D."/>
            <person name="Blanchette R.A."/>
            <person name="Henrissat B."/>
            <person name="Martin F."/>
            <person name="Cullen D."/>
            <person name="Hibbett D.S."/>
            <person name="Grigoriev I.V."/>
        </authorList>
    </citation>
    <scope>NUCLEOTIDE SEQUENCE [LARGE SCALE GENOMIC DNA]</scope>
    <source>
        <strain evidence="5">FD-172 SS1</strain>
    </source>
</reference>
<keyword evidence="2" id="KW-0274">FAD</keyword>
<dbReference type="GO" id="GO:0050661">
    <property type="term" value="F:NADP binding"/>
    <property type="evidence" value="ECO:0007669"/>
    <property type="project" value="InterPro"/>
</dbReference>
<dbReference type="InterPro" id="IPR050982">
    <property type="entry name" value="Auxin_biosynth/cation_transpt"/>
</dbReference>
<dbReference type="InterPro" id="IPR020946">
    <property type="entry name" value="Flavin_mOase-like"/>
</dbReference>
<sequence length="390" mass="42712">MWFAFTLDTGIEELKGHEEPIGASRQEVLELRGKASWQNDHLPYVPFPETWLIFTPKEKFADWLESYARTLDLNIWTPTTLVGSSYDEASSQWTVVVERSDGTRKTLRPKHIILATGITGPANVPTPKGSEIFKGPMIHSSGYKNAHGLGRKKAADIARDFSQEGADVTVVQRSTTLVCSSAAVLNVYFKGVYDGAGPSTEVADHIVFSLPWAANKGAQTFLTDIERDFDGALHEGLQKAGFKLDFGPENSGIMFKLFDEPGSYFVDAGCGQLIVDGKVKIDHFEQDGIVFDDGTKLNADAVILATGWLEMSVTAAQLFGKEVAERAGEISINDEGEFKGIWMPSGQPGLWHHSGGISFCRFYSKRLALHIKANLLGLTKPWDLGNVSPG</sequence>
<dbReference type="PANTHER" id="PTHR43539">
    <property type="entry name" value="FLAVIN-BINDING MONOOXYGENASE-LIKE PROTEIN (AFU_ORTHOLOGUE AFUA_4G09220)"/>
    <property type="match status" value="1"/>
</dbReference>
<evidence type="ECO:0000256" key="3">
    <source>
        <dbReference type="ARBA" id="ARBA00023002"/>
    </source>
</evidence>
<evidence type="ECO:0008006" key="6">
    <source>
        <dbReference type="Google" id="ProtNLM"/>
    </source>
</evidence>
<protein>
    <recommendedName>
        <fullName evidence="6">FAD/NAD(P)-binding domain-containing protein</fullName>
    </recommendedName>
</protein>
<evidence type="ECO:0000313" key="5">
    <source>
        <dbReference type="Proteomes" id="UP000027195"/>
    </source>
</evidence>
<keyword evidence="5" id="KW-1185">Reference proteome</keyword>
<evidence type="ECO:0000256" key="1">
    <source>
        <dbReference type="ARBA" id="ARBA00022630"/>
    </source>
</evidence>
<dbReference type="PANTHER" id="PTHR43539:SF68">
    <property type="entry name" value="FLAVIN-BINDING MONOOXYGENASE-LIKE PROTEIN (AFU_ORTHOLOGUE AFUA_4G09220)"/>
    <property type="match status" value="1"/>
</dbReference>
<dbReference type="AlphaFoldDB" id="A0A067MSG6"/>
<evidence type="ECO:0000313" key="4">
    <source>
        <dbReference type="EMBL" id="KDQ14516.1"/>
    </source>
</evidence>
<proteinExistence type="predicted"/>
<dbReference type="Gene3D" id="3.50.50.60">
    <property type="entry name" value="FAD/NAD(P)-binding domain"/>
    <property type="match status" value="1"/>
</dbReference>
<dbReference type="SUPFAM" id="SSF51905">
    <property type="entry name" value="FAD/NAD(P)-binding domain"/>
    <property type="match status" value="1"/>
</dbReference>
<evidence type="ECO:0000256" key="2">
    <source>
        <dbReference type="ARBA" id="ARBA00022827"/>
    </source>
</evidence>
<dbReference type="GO" id="GO:0050660">
    <property type="term" value="F:flavin adenine dinucleotide binding"/>
    <property type="evidence" value="ECO:0007669"/>
    <property type="project" value="InterPro"/>
</dbReference>
<dbReference type="Pfam" id="PF00743">
    <property type="entry name" value="FMO-like"/>
    <property type="match status" value="1"/>
</dbReference>
<name>A0A067MSG6_BOTB1</name>
<dbReference type="HOGENOM" id="CLU_015676_2_0_1"/>